<accession>A0A2K3CRF4</accession>
<protein>
    <submittedName>
        <fullName evidence="2">Uncharacterized protein</fullName>
    </submittedName>
</protein>
<dbReference type="Proteomes" id="UP000006906">
    <property type="component" value="Chromosome 17"/>
</dbReference>
<evidence type="ECO:0000256" key="1">
    <source>
        <dbReference type="SAM" id="MobiDB-lite"/>
    </source>
</evidence>
<dbReference type="InParanoid" id="A0A2K3CRF4"/>
<name>A0A2K3CRF4_CHLRE</name>
<reference evidence="2 3" key="1">
    <citation type="journal article" date="2007" name="Science">
        <title>The Chlamydomonas genome reveals the evolution of key animal and plant functions.</title>
        <authorList>
            <person name="Merchant S.S."/>
            <person name="Prochnik S.E."/>
            <person name="Vallon O."/>
            <person name="Harris E.H."/>
            <person name="Karpowicz S.J."/>
            <person name="Witman G.B."/>
            <person name="Terry A."/>
            <person name="Salamov A."/>
            <person name="Fritz-Laylin L.K."/>
            <person name="Marechal-Drouard L."/>
            <person name="Marshall W.F."/>
            <person name="Qu L.H."/>
            <person name="Nelson D.R."/>
            <person name="Sanderfoot A.A."/>
            <person name="Spalding M.H."/>
            <person name="Kapitonov V.V."/>
            <person name="Ren Q."/>
            <person name="Ferris P."/>
            <person name="Lindquist E."/>
            <person name="Shapiro H."/>
            <person name="Lucas S.M."/>
            <person name="Grimwood J."/>
            <person name="Schmutz J."/>
            <person name="Cardol P."/>
            <person name="Cerutti H."/>
            <person name="Chanfreau G."/>
            <person name="Chen C.L."/>
            <person name="Cognat V."/>
            <person name="Croft M.T."/>
            <person name="Dent R."/>
            <person name="Dutcher S."/>
            <person name="Fernandez E."/>
            <person name="Fukuzawa H."/>
            <person name="Gonzalez-Ballester D."/>
            <person name="Gonzalez-Halphen D."/>
            <person name="Hallmann A."/>
            <person name="Hanikenne M."/>
            <person name="Hippler M."/>
            <person name="Inwood W."/>
            <person name="Jabbari K."/>
            <person name="Kalanon M."/>
            <person name="Kuras R."/>
            <person name="Lefebvre P.A."/>
            <person name="Lemaire S.D."/>
            <person name="Lobanov A.V."/>
            <person name="Lohr M."/>
            <person name="Manuell A."/>
            <person name="Meier I."/>
            <person name="Mets L."/>
            <person name="Mittag M."/>
            <person name="Mittelmeier T."/>
            <person name="Moroney J.V."/>
            <person name="Moseley J."/>
            <person name="Napoli C."/>
            <person name="Nedelcu A.M."/>
            <person name="Niyogi K."/>
            <person name="Novoselov S.V."/>
            <person name="Paulsen I.T."/>
            <person name="Pazour G."/>
            <person name="Purton S."/>
            <person name="Ral J.P."/>
            <person name="Riano-Pachon D.M."/>
            <person name="Riekhof W."/>
            <person name="Rymarquis L."/>
            <person name="Schroda M."/>
            <person name="Stern D."/>
            <person name="Umen J."/>
            <person name="Willows R."/>
            <person name="Wilson N."/>
            <person name="Zimmer S.L."/>
            <person name="Allmer J."/>
            <person name="Balk J."/>
            <person name="Bisova K."/>
            <person name="Chen C.J."/>
            <person name="Elias M."/>
            <person name="Gendler K."/>
            <person name="Hauser C."/>
            <person name="Lamb M.R."/>
            <person name="Ledford H."/>
            <person name="Long J.C."/>
            <person name="Minagawa J."/>
            <person name="Page M.D."/>
            <person name="Pan J."/>
            <person name="Pootakham W."/>
            <person name="Roje S."/>
            <person name="Rose A."/>
            <person name="Stahlberg E."/>
            <person name="Terauchi A.M."/>
            <person name="Yang P."/>
            <person name="Ball S."/>
            <person name="Bowler C."/>
            <person name="Dieckmann C.L."/>
            <person name="Gladyshev V.N."/>
            <person name="Green P."/>
            <person name="Jorgensen R."/>
            <person name="Mayfield S."/>
            <person name="Mueller-Roeber B."/>
            <person name="Rajamani S."/>
            <person name="Sayre R.T."/>
            <person name="Brokstein P."/>
            <person name="Dubchak I."/>
            <person name="Goodstein D."/>
            <person name="Hornick L."/>
            <person name="Huang Y.W."/>
            <person name="Jhaveri J."/>
            <person name="Luo Y."/>
            <person name="Martinez D."/>
            <person name="Ngau W.C."/>
            <person name="Otillar B."/>
            <person name="Poliakov A."/>
            <person name="Porter A."/>
            <person name="Szajkowski L."/>
            <person name="Werner G."/>
            <person name="Zhou K."/>
            <person name="Grigoriev I.V."/>
            <person name="Rokhsar D.S."/>
            <person name="Grossman A.R."/>
        </authorList>
    </citation>
    <scope>NUCLEOTIDE SEQUENCE [LARGE SCALE GENOMIC DNA]</scope>
    <source>
        <strain evidence="3">CC-503</strain>
    </source>
</reference>
<gene>
    <name evidence="2" type="ORF">CHLRE_17g736618v5</name>
</gene>
<evidence type="ECO:0000313" key="3">
    <source>
        <dbReference type="Proteomes" id="UP000006906"/>
    </source>
</evidence>
<dbReference type="GeneID" id="66057135"/>
<feature type="region of interest" description="Disordered" evidence="1">
    <location>
        <begin position="57"/>
        <end position="146"/>
    </location>
</feature>
<sequence>MELRPGNGVVCSRRVRLQDPCPGLPSVIRRRSLCRKRAGACPQLAAGTSDMEAKEVQLEEVGQEAPAPQLSLGRLLQTEPQQPRKQQRTGYPVLPQLVRAAGRNSDGGSSNASHSGDARTTNVSGAATSGSSAGNSNNSSGSGCRL</sequence>
<evidence type="ECO:0000313" key="2">
    <source>
        <dbReference type="EMBL" id="PNW70863.1"/>
    </source>
</evidence>
<dbReference type="Gramene" id="PNW70863">
    <property type="protein sequence ID" value="PNW70863"/>
    <property type="gene ID" value="CHLRE_17g736618v5"/>
</dbReference>
<dbReference type="RefSeq" id="XP_042915017.1">
    <property type="nucleotide sequence ID" value="XM_043072558.1"/>
</dbReference>
<proteinExistence type="predicted"/>
<dbReference type="AlphaFoldDB" id="A0A2K3CRF4"/>
<keyword evidence="3" id="KW-1185">Reference proteome</keyword>
<feature type="compositionally biased region" description="Low complexity" evidence="1">
    <location>
        <begin position="120"/>
        <end position="146"/>
    </location>
</feature>
<dbReference type="EMBL" id="CM008978">
    <property type="protein sequence ID" value="PNW70863.1"/>
    <property type="molecule type" value="Genomic_DNA"/>
</dbReference>
<dbReference type="KEGG" id="cre:CHLRE_17g736618v5"/>
<organism evidence="2 3">
    <name type="scientific">Chlamydomonas reinhardtii</name>
    <name type="common">Chlamydomonas smithii</name>
    <dbReference type="NCBI Taxonomy" id="3055"/>
    <lineage>
        <taxon>Eukaryota</taxon>
        <taxon>Viridiplantae</taxon>
        <taxon>Chlorophyta</taxon>
        <taxon>core chlorophytes</taxon>
        <taxon>Chlorophyceae</taxon>
        <taxon>CS clade</taxon>
        <taxon>Chlamydomonadales</taxon>
        <taxon>Chlamydomonadaceae</taxon>
        <taxon>Chlamydomonas</taxon>
    </lineage>
</organism>